<dbReference type="OrthoDB" id="5421935at2"/>
<dbReference type="AlphaFoldDB" id="A0A1T4W684"/>
<dbReference type="RefSeq" id="WP_078684964.1">
    <property type="nucleotide sequence ID" value="NZ_FUYA01000005.1"/>
</dbReference>
<sequence>MQKSQLILSAEQLAPPPPIAGQLLSSKSDYIAQCLSQSLAAHPELEALIGEGNFDLMESYHRHHIHNLSAISELFDAKSFVENTIWDLRTHLARGFQPQYWSTMFPEAENYILSELDTQLSQYVAAMYEWLIDNLDHLVPLCSEEISFYEALSPLKE</sequence>
<dbReference type="STRING" id="1121442.SAMN02745702_01670"/>
<accession>A0A1T4W684</accession>
<evidence type="ECO:0000313" key="1">
    <source>
        <dbReference type="EMBL" id="SKA72707.1"/>
    </source>
</evidence>
<organism evidence="1 2">
    <name type="scientific">Desulfobaculum bizertense DSM 18034</name>
    <dbReference type="NCBI Taxonomy" id="1121442"/>
    <lineage>
        <taxon>Bacteria</taxon>
        <taxon>Pseudomonadati</taxon>
        <taxon>Thermodesulfobacteriota</taxon>
        <taxon>Desulfovibrionia</taxon>
        <taxon>Desulfovibrionales</taxon>
        <taxon>Desulfovibrionaceae</taxon>
        <taxon>Desulfobaculum</taxon>
    </lineage>
</organism>
<protein>
    <submittedName>
        <fullName evidence="1">Uncharacterized protein</fullName>
    </submittedName>
</protein>
<evidence type="ECO:0000313" key="2">
    <source>
        <dbReference type="Proteomes" id="UP000189733"/>
    </source>
</evidence>
<reference evidence="1 2" key="1">
    <citation type="submission" date="2017-02" db="EMBL/GenBank/DDBJ databases">
        <authorList>
            <person name="Peterson S.W."/>
        </authorList>
    </citation>
    <scope>NUCLEOTIDE SEQUENCE [LARGE SCALE GENOMIC DNA]</scope>
    <source>
        <strain evidence="1 2">DSM 18034</strain>
    </source>
</reference>
<gene>
    <name evidence="1" type="ORF">SAMN02745702_01670</name>
</gene>
<keyword evidence="2" id="KW-1185">Reference proteome</keyword>
<proteinExistence type="predicted"/>
<dbReference type="Proteomes" id="UP000189733">
    <property type="component" value="Unassembled WGS sequence"/>
</dbReference>
<dbReference type="EMBL" id="FUYA01000005">
    <property type="protein sequence ID" value="SKA72707.1"/>
    <property type="molecule type" value="Genomic_DNA"/>
</dbReference>
<name>A0A1T4W684_9BACT</name>